<keyword evidence="4" id="KW-0732">Signal</keyword>
<keyword evidence="7" id="KW-0812">Transmembrane</keyword>
<dbReference type="GO" id="GO:0071555">
    <property type="term" value="P:cell wall organization"/>
    <property type="evidence" value="ECO:0007669"/>
    <property type="project" value="InterPro"/>
</dbReference>
<comment type="similarity">
    <text evidence="2">Belongs to the periplasmic pilus chaperone family.</text>
</comment>
<dbReference type="InterPro" id="IPR050643">
    <property type="entry name" value="Periplasmic_pilus_chap"/>
</dbReference>
<dbReference type="PRINTS" id="PR00969">
    <property type="entry name" value="CHAPERONPILI"/>
</dbReference>
<dbReference type="InterPro" id="IPR016147">
    <property type="entry name" value="Pili_assmbl_chaperone_N"/>
</dbReference>
<keyword evidence="6" id="KW-0143">Chaperone</keyword>
<evidence type="ECO:0000259" key="9">
    <source>
        <dbReference type="Pfam" id="PF02753"/>
    </source>
</evidence>
<feature type="transmembrane region" description="Helical" evidence="7">
    <location>
        <begin position="6"/>
        <end position="33"/>
    </location>
</feature>
<dbReference type="Pfam" id="PF00345">
    <property type="entry name" value="PapD_N"/>
    <property type="match status" value="1"/>
</dbReference>
<comment type="caution">
    <text evidence="10">The sequence shown here is derived from an EMBL/GenBank/DDBJ whole genome shotgun (WGS) entry which is preliminary data.</text>
</comment>
<dbReference type="GO" id="GO:0030288">
    <property type="term" value="C:outer membrane-bounded periplasmic space"/>
    <property type="evidence" value="ECO:0007669"/>
    <property type="project" value="InterPro"/>
</dbReference>
<evidence type="ECO:0000256" key="4">
    <source>
        <dbReference type="ARBA" id="ARBA00022729"/>
    </source>
</evidence>
<dbReference type="RefSeq" id="WP_046394583.1">
    <property type="nucleotide sequence ID" value="NZ_CAWNTA010000072.1"/>
</dbReference>
<dbReference type="SUPFAM" id="SSF49354">
    <property type="entry name" value="PapD-like"/>
    <property type="match status" value="1"/>
</dbReference>
<comment type="subcellular location">
    <subcellularLocation>
        <location evidence="1">Periplasm</location>
    </subcellularLocation>
</comment>
<dbReference type="EMBL" id="PUWT01000023">
    <property type="protein sequence ID" value="PQQ26369.1"/>
    <property type="molecule type" value="Genomic_DNA"/>
</dbReference>
<dbReference type="InterPro" id="IPR016148">
    <property type="entry name" value="Pili_assmbl_chaperone_C"/>
</dbReference>
<keyword evidence="11" id="KW-1185">Reference proteome</keyword>
<keyword evidence="5" id="KW-0574">Periplasm</keyword>
<keyword evidence="7" id="KW-0472">Membrane</keyword>
<dbReference type="InterPro" id="IPR001829">
    <property type="entry name" value="Pili_assmbl_chaperone_bac"/>
</dbReference>
<sequence length="225" mass="25658">MQYQRLFTIIFLYIISVNFAIAGVVIGGTRVIYMSDKKEASISINNPEKDAPYLIQSWIQDENDNMKTPFIVTPPIFKLAAGHENILRIVKTASNLPQDRESLFWLNVKSIPTSVKSDQNQLQITVKSKFKLFYRPTNLAEKSSTAYKELKFRTENNSLIAENPTPYFISFSYLKADQHEIKPAGMIKPFSQLSWPLSAKNIKQVNWKAINDFGGVTAEEKTTIQ</sequence>
<organism evidence="10 11">
    <name type="scientific">Photorhabdus hindustanensis</name>
    <dbReference type="NCBI Taxonomy" id="2918802"/>
    <lineage>
        <taxon>Bacteria</taxon>
        <taxon>Pseudomonadati</taxon>
        <taxon>Pseudomonadota</taxon>
        <taxon>Gammaproteobacteria</taxon>
        <taxon>Enterobacterales</taxon>
        <taxon>Morganellaceae</taxon>
        <taxon>Photorhabdus</taxon>
    </lineage>
</organism>
<dbReference type="Pfam" id="PF02753">
    <property type="entry name" value="PapD_C"/>
    <property type="match status" value="1"/>
</dbReference>
<reference evidence="10 11" key="1">
    <citation type="submission" date="2018-02" db="EMBL/GenBank/DDBJ databases">
        <title>Five New Genomes of Indian Photorhabdus Isolates TSA.</title>
        <authorList>
            <person name="Dubay B."/>
            <person name="Somvanshi V.S."/>
        </authorList>
    </citation>
    <scope>NUCLEOTIDE SEQUENCE [LARGE SCALE GENOMIC DNA]</scope>
    <source>
        <strain evidence="10 11">H1</strain>
    </source>
</reference>
<feature type="domain" description="Pili assembly chaperone N-terminal" evidence="8">
    <location>
        <begin position="23"/>
        <end position="139"/>
    </location>
</feature>
<gene>
    <name evidence="10" type="ORF">C6H66_09255</name>
</gene>
<accession>A0A2S8Q2V1</accession>
<protein>
    <submittedName>
        <fullName evidence="10">Molecular chaperone</fullName>
    </submittedName>
</protein>
<proteinExistence type="inferred from homology"/>
<dbReference type="PANTHER" id="PTHR30251">
    <property type="entry name" value="PILUS ASSEMBLY CHAPERONE"/>
    <property type="match status" value="1"/>
</dbReference>
<dbReference type="AlphaFoldDB" id="A0A2S8Q2V1"/>
<name>A0A2S8Q2V1_9GAMM</name>
<feature type="domain" description="Pili assembly chaperone C-terminal" evidence="9">
    <location>
        <begin position="162"/>
        <end position="217"/>
    </location>
</feature>
<evidence type="ECO:0000256" key="3">
    <source>
        <dbReference type="ARBA" id="ARBA00022558"/>
    </source>
</evidence>
<evidence type="ECO:0000256" key="2">
    <source>
        <dbReference type="ARBA" id="ARBA00007399"/>
    </source>
</evidence>
<evidence type="ECO:0000313" key="10">
    <source>
        <dbReference type="EMBL" id="PQQ26369.1"/>
    </source>
</evidence>
<evidence type="ECO:0000256" key="1">
    <source>
        <dbReference type="ARBA" id="ARBA00004418"/>
    </source>
</evidence>
<dbReference type="InterPro" id="IPR008962">
    <property type="entry name" value="PapD-like_sf"/>
</dbReference>
<evidence type="ECO:0000256" key="5">
    <source>
        <dbReference type="ARBA" id="ARBA00022764"/>
    </source>
</evidence>
<dbReference type="Gene3D" id="2.60.40.10">
    <property type="entry name" value="Immunoglobulins"/>
    <property type="match status" value="2"/>
</dbReference>
<dbReference type="SUPFAM" id="SSF49584">
    <property type="entry name" value="Periplasmic chaperone C-domain"/>
    <property type="match status" value="1"/>
</dbReference>
<evidence type="ECO:0000259" key="8">
    <source>
        <dbReference type="Pfam" id="PF00345"/>
    </source>
</evidence>
<dbReference type="PANTHER" id="PTHR30251:SF2">
    <property type="entry name" value="FIMBRIAL CHAPERONE YADV-RELATED"/>
    <property type="match status" value="1"/>
</dbReference>
<dbReference type="InterPro" id="IPR013783">
    <property type="entry name" value="Ig-like_fold"/>
</dbReference>
<dbReference type="Proteomes" id="UP000239550">
    <property type="component" value="Unassembled WGS sequence"/>
</dbReference>
<evidence type="ECO:0000313" key="11">
    <source>
        <dbReference type="Proteomes" id="UP000239550"/>
    </source>
</evidence>
<keyword evidence="3" id="KW-1029">Fimbrium biogenesis</keyword>
<evidence type="ECO:0000256" key="6">
    <source>
        <dbReference type="ARBA" id="ARBA00023186"/>
    </source>
</evidence>
<keyword evidence="7" id="KW-1133">Transmembrane helix</keyword>
<evidence type="ECO:0000256" key="7">
    <source>
        <dbReference type="SAM" id="Phobius"/>
    </source>
</evidence>
<dbReference type="InterPro" id="IPR036316">
    <property type="entry name" value="Pili_assmbl_chap_C_dom_sf"/>
</dbReference>
<dbReference type="FunFam" id="2.60.40.10:FF:000458">
    <property type="entry name" value="Molecular chaperone FimC"/>
    <property type="match status" value="1"/>
</dbReference>